<comment type="cofactor">
    <cofactor evidence="4">
        <name>heme</name>
        <dbReference type="ChEBI" id="CHEBI:30413"/>
    </cofactor>
</comment>
<keyword evidence="4 5" id="KW-0349">Heme</keyword>
<dbReference type="PRINTS" id="PR00385">
    <property type="entry name" value="P450"/>
</dbReference>
<dbReference type="EMBL" id="RBNJ01007667">
    <property type="protein sequence ID" value="RUS27846.1"/>
    <property type="molecule type" value="Genomic_DNA"/>
</dbReference>
<keyword evidence="6" id="KW-0732">Signal</keyword>
<dbReference type="GO" id="GO:0016705">
    <property type="term" value="F:oxidoreductase activity, acting on paired donors, with incorporation or reduction of molecular oxygen"/>
    <property type="evidence" value="ECO:0007669"/>
    <property type="project" value="InterPro"/>
</dbReference>
<dbReference type="PRINTS" id="PR00463">
    <property type="entry name" value="EP450I"/>
</dbReference>
<sequence length="561" mass="64419">MAFTWASAIALPVMFLLASLTHKVIWADYNSDGTPKKPVFPRSTTVDFFFGHLFHLGDAPYKMMTEWARRLNSDIITVDLVQKQINVLSSFAAVKEILVEKSALNSTRVKTDMVEEFLTTEKTIFVKEYEESWRLLRRQVHQSVNRNKVEPFYPLIESQSKELLRLLRDASTKAKAEGNDGLRPRNFVDYFVLSSVLAVIFGKKVEEGDSLLTKILDELKEIENLQNSWWNRWSRYFAPLKYLYRLRNADKNAPVVNLRIRVARTFKTLLDEVIEANAQAEKALAEKSSQQPRHSIVSHMLSIRETDTEDKPVPHDEIVLNAMHLTHHSFTYLSTTLHTLIHELAANPQIQKRARDELLKLTGPKRLLSLRDDFTKLPYLHAVIKETLRLHPPSYLGIPHAPRTNQVISHNGSEHRLEIGTEIFINAHAIHTDPARYGDDAQEFNPDRFLPPRSPVNYSLTSSYDLYQFDVENKSIQRDHVAFGAGKRVCLGVHIAERVLVSVVATLLAGYELQQVERGKKLVTREVPNASYSWTGRTEIEGGRMRFVVRDKEALKAWFEN</sequence>
<evidence type="ECO:0000313" key="7">
    <source>
        <dbReference type="EMBL" id="RUS27846.1"/>
    </source>
</evidence>
<dbReference type="PANTHER" id="PTHR46300">
    <property type="entry name" value="P450, PUTATIVE (EUROFUNG)-RELATED-RELATED"/>
    <property type="match status" value="1"/>
</dbReference>
<proteinExistence type="inferred from homology"/>
<keyword evidence="5" id="KW-0503">Monooxygenase</keyword>
<comment type="similarity">
    <text evidence="5">Belongs to the cytochrome P450 family.</text>
</comment>
<reference evidence="7 8" key="1">
    <citation type="journal article" date="2018" name="New Phytol.">
        <title>Phylogenomics of Endogonaceae and evolution of mycorrhizas within Mucoromycota.</title>
        <authorList>
            <person name="Chang Y."/>
            <person name="Desiro A."/>
            <person name="Na H."/>
            <person name="Sandor L."/>
            <person name="Lipzen A."/>
            <person name="Clum A."/>
            <person name="Barry K."/>
            <person name="Grigoriev I.V."/>
            <person name="Martin F.M."/>
            <person name="Stajich J.E."/>
            <person name="Smith M.E."/>
            <person name="Bonito G."/>
            <person name="Spatafora J.W."/>
        </authorList>
    </citation>
    <scope>NUCLEOTIDE SEQUENCE [LARGE SCALE GENOMIC DNA]</scope>
    <source>
        <strain evidence="7 8">AD002</strain>
    </source>
</reference>
<dbReference type="GO" id="GO:0020037">
    <property type="term" value="F:heme binding"/>
    <property type="evidence" value="ECO:0007669"/>
    <property type="project" value="InterPro"/>
</dbReference>
<feature type="binding site" description="axial binding residue" evidence="4">
    <location>
        <position position="490"/>
    </location>
    <ligand>
        <name>heme</name>
        <dbReference type="ChEBI" id="CHEBI:30413"/>
    </ligand>
    <ligandPart>
        <name>Fe</name>
        <dbReference type="ChEBI" id="CHEBI:18248"/>
    </ligandPart>
</feature>
<dbReference type="InterPro" id="IPR050364">
    <property type="entry name" value="Cytochrome_P450_fung"/>
</dbReference>
<evidence type="ECO:0000256" key="1">
    <source>
        <dbReference type="ARBA" id="ARBA00022723"/>
    </source>
</evidence>
<dbReference type="AlphaFoldDB" id="A0A433QDG1"/>
<feature type="signal peptide" evidence="6">
    <location>
        <begin position="1"/>
        <end position="26"/>
    </location>
</feature>
<keyword evidence="3 4" id="KW-0408">Iron</keyword>
<keyword evidence="2 5" id="KW-0560">Oxidoreductase</keyword>
<dbReference type="PANTHER" id="PTHR46300:SF5">
    <property type="entry name" value="CYTOCHROME P450"/>
    <property type="match status" value="1"/>
</dbReference>
<dbReference type="PROSITE" id="PS00086">
    <property type="entry name" value="CYTOCHROME_P450"/>
    <property type="match status" value="1"/>
</dbReference>
<evidence type="ECO:0000256" key="3">
    <source>
        <dbReference type="ARBA" id="ARBA00023004"/>
    </source>
</evidence>
<evidence type="ECO:0000256" key="5">
    <source>
        <dbReference type="RuleBase" id="RU000461"/>
    </source>
</evidence>
<dbReference type="Proteomes" id="UP000274822">
    <property type="component" value="Unassembled WGS sequence"/>
</dbReference>
<feature type="chain" id="PRO_5019011617" evidence="6">
    <location>
        <begin position="27"/>
        <end position="561"/>
    </location>
</feature>
<dbReference type="GO" id="GO:0004497">
    <property type="term" value="F:monooxygenase activity"/>
    <property type="evidence" value="ECO:0007669"/>
    <property type="project" value="UniProtKB-KW"/>
</dbReference>
<evidence type="ECO:0000256" key="6">
    <source>
        <dbReference type="SAM" id="SignalP"/>
    </source>
</evidence>
<dbReference type="InterPro" id="IPR002401">
    <property type="entry name" value="Cyt_P450_E_grp-I"/>
</dbReference>
<protein>
    <submittedName>
        <fullName evidence="7">Cytochrome P450</fullName>
    </submittedName>
</protein>
<dbReference type="Gene3D" id="1.10.630.10">
    <property type="entry name" value="Cytochrome P450"/>
    <property type="match status" value="1"/>
</dbReference>
<evidence type="ECO:0000313" key="8">
    <source>
        <dbReference type="Proteomes" id="UP000274822"/>
    </source>
</evidence>
<keyword evidence="8" id="KW-1185">Reference proteome</keyword>
<name>A0A433QDG1_9FUNG</name>
<organism evidence="7 8">
    <name type="scientific">Jimgerdemannia flammicorona</name>
    <dbReference type="NCBI Taxonomy" id="994334"/>
    <lineage>
        <taxon>Eukaryota</taxon>
        <taxon>Fungi</taxon>
        <taxon>Fungi incertae sedis</taxon>
        <taxon>Mucoromycota</taxon>
        <taxon>Mucoromycotina</taxon>
        <taxon>Endogonomycetes</taxon>
        <taxon>Endogonales</taxon>
        <taxon>Endogonaceae</taxon>
        <taxon>Jimgerdemannia</taxon>
    </lineage>
</organism>
<keyword evidence="1 4" id="KW-0479">Metal-binding</keyword>
<accession>A0A433QDG1</accession>
<dbReference type="InterPro" id="IPR017972">
    <property type="entry name" value="Cyt_P450_CS"/>
</dbReference>
<comment type="caution">
    <text evidence="7">The sequence shown here is derived from an EMBL/GenBank/DDBJ whole genome shotgun (WGS) entry which is preliminary data.</text>
</comment>
<dbReference type="SUPFAM" id="SSF48264">
    <property type="entry name" value="Cytochrome P450"/>
    <property type="match status" value="1"/>
</dbReference>
<evidence type="ECO:0000256" key="4">
    <source>
        <dbReference type="PIRSR" id="PIRSR602401-1"/>
    </source>
</evidence>
<dbReference type="InterPro" id="IPR001128">
    <property type="entry name" value="Cyt_P450"/>
</dbReference>
<gene>
    <name evidence="7" type="ORF">BC938DRAFT_482650</name>
</gene>
<dbReference type="GO" id="GO:0005506">
    <property type="term" value="F:iron ion binding"/>
    <property type="evidence" value="ECO:0007669"/>
    <property type="project" value="InterPro"/>
</dbReference>
<dbReference type="InterPro" id="IPR036396">
    <property type="entry name" value="Cyt_P450_sf"/>
</dbReference>
<evidence type="ECO:0000256" key="2">
    <source>
        <dbReference type="ARBA" id="ARBA00023002"/>
    </source>
</evidence>
<dbReference type="Pfam" id="PF00067">
    <property type="entry name" value="p450"/>
    <property type="match status" value="1"/>
</dbReference>